<dbReference type="EMBL" id="JAJLJH010000006">
    <property type="protein sequence ID" value="MCK9687950.1"/>
    <property type="molecule type" value="Genomic_DNA"/>
</dbReference>
<comment type="caution">
    <text evidence="1">The sequence shown here is derived from an EMBL/GenBank/DDBJ whole genome shotgun (WGS) entry which is preliminary data.</text>
</comment>
<evidence type="ECO:0000313" key="1">
    <source>
        <dbReference type="EMBL" id="MCK9687950.1"/>
    </source>
</evidence>
<dbReference type="InterPro" id="IPR010836">
    <property type="entry name" value="SapC"/>
</dbReference>
<proteinExistence type="predicted"/>
<dbReference type="AlphaFoldDB" id="A0A9X2C3R1"/>
<accession>A0A9X2C3R1</accession>
<sequence length="236" mass="25892">MNPVQLDNITHRDLRIVTTRGAAWGDDQMTSPVFVSEFRSAQAYYPIVFQPADNGPGMQPVALLGLRSGENLFLEAHGWDAAYIPLAFQRGPFMIGRAGEQLMIHVDMDSPRIGHGEGEAAYLPHGATTDYLERVNSVLAAIHHGVETMPAFVAALLRHELLESFVMDVEAADGSHNRLAGFHAIHEERLAALGAPALAELHAAGHLEAIYMVLASTAHLRDLVERHDRRLKRTLA</sequence>
<gene>
    <name evidence="1" type="ORF">LPC04_19780</name>
</gene>
<protein>
    <submittedName>
        <fullName evidence="1">SapC family protein</fullName>
    </submittedName>
</protein>
<dbReference type="Pfam" id="PF07277">
    <property type="entry name" value="SapC"/>
    <property type="match status" value="1"/>
</dbReference>
<reference evidence="1" key="1">
    <citation type="submission" date="2021-11" db="EMBL/GenBank/DDBJ databases">
        <title>BS-T2-15 a new species belonging to the Comamonadaceae family isolated from the soil of a French oak forest.</title>
        <authorList>
            <person name="Mieszkin S."/>
            <person name="Alain K."/>
        </authorList>
    </citation>
    <scope>NUCLEOTIDE SEQUENCE</scope>
    <source>
        <strain evidence="1">BS-T2-15</strain>
    </source>
</reference>
<organism evidence="1 2">
    <name type="scientific">Scleromatobacter humisilvae</name>
    <dbReference type="NCBI Taxonomy" id="2897159"/>
    <lineage>
        <taxon>Bacteria</taxon>
        <taxon>Pseudomonadati</taxon>
        <taxon>Pseudomonadota</taxon>
        <taxon>Betaproteobacteria</taxon>
        <taxon>Burkholderiales</taxon>
        <taxon>Sphaerotilaceae</taxon>
        <taxon>Scleromatobacter</taxon>
    </lineage>
</organism>
<dbReference type="Proteomes" id="UP001139353">
    <property type="component" value="Unassembled WGS sequence"/>
</dbReference>
<name>A0A9X2C3R1_9BURK</name>
<keyword evidence="2" id="KW-1185">Reference proteome</keyword>
<evidence type="ECO:0000313" key="2">
    <source>
        <dbReference type="Proteomes" id="UP001139353"/>
    </source>
</evidence>
<dbReference type="RefSeq" id="WP_275683993.1">
    <property type="nucleotide sequence ID" value="NZ_JAJLJH010000006.1"/>
</dbReference>